<dbReference type="Pfam" id="PF00010">
    <property type="entry name" value="HLH"/>
    <property type="match status" value="1"/>
</dbReference>
<dbReference type="InterPro" id="IPR036638">
    <property type="entry name" value="HLH_DNA-bd_sf"/>
</dbReference>
<dbReference type="PANTHER" id="PTHR45855">
    <property type="entry name" value="TRANSCRIPTION FACTOR PIF1-RELATED"/>
    <property type="match status" value="1"/>
</dbReference>
<dbReference type="GO" id="GO:0005634">
    <property type="term" value="C:nucleus"/>
    <property type="evidence" value="ECO:0007669"/>
    <property type="project" value="UniProtKB-SubCell"/>
</dbReference>
<dbReference type="Gene3D" id="4.10.280.10">
    <property type="entry name" value="Helix-loop-helix DNA-binding domain"/>
    <property type="match status" value="1"/>
</dbReference>
<keyword evidence="3" id="KW-0238">DNA-binding</keyword>
<feature type="domain" description="BHLH" evidence="6">
    <location>
        <begin position="40"/>
        <end position="89"/>
    </location>
</feature>
<evidence type="ECO:0000256" key="2">
    <source>
        <dbReference type="ARBA" id="ARBA00023015"/>
    </source>
</evidence>
<proteinExistence type="predicted"/>
<protein>
    <submittedName>
        <fullName evidence="7">Transcription factor SPATULA</fullName>
    </submittedName>
</protein>
<dbReference type="FunFam" id="4.10.280.10:FF:000004">
    <property type="entry name" value="Basic helix-loop-helix transcription factor"/>
    <property type="match status" value="1"/>
</dbReference>
<dbReference type="InterPro" id="IPR031066">
    <property type="entry name" value="bHLH_ALC-like_plant"/>
</dbReference>
<comment type="subcellular location">
    <subcellularLocation>
        <location evidence="1">Nucleus</location>
    </subcellularLocation>
</comment>
<dbReference type="GO" id="GO:0046983">
    <property type="term" value="F:protein dimerization activity"/>
    <property type="evidence" value="ECO:0007669"/>
    <property type="project" value="InterPro"/>
</dbReference>
<evidence type="ECO:0000256" key="4">
    <source>
        <dbReference type="ARBA" id="ARBA00023163"/>
    </source>
</evidence>
<keyword evidence="2" id="KW-0805">Transcription regulation</keyword>
<sequence length="190" mass="21247">MASTIKENPNFVNPQLLFPLLYSSQQIPIPPLCSSSKRSRAVEFHNLYEKRRRSRIKEKMKALQNLIPNSNKTNKALMLDEAIEYLKQLQLQEQRNVKFLLRTNDVVALTMEEDPCKGSQRKCCKVYCSGGSSSTSPTIVILHAVFVPPVSVVFFLRVGSPCSATAPPLVLSSPGKLRVVFSLRASALLR</sequence>
<accession>A0A0B2S659</accession>
<dbReference type="PROSITE" id="PS50888">
    <property type="entry name" value="BHLH"/>
    <property type="match status" value="1"/>
</dbReference>
<evidence type="ECO:0000313" key="7">
    <source>
        <dbReference type="EMBL" id="KHN39737.1"/>
    </source>
</evidence>
<dbReference type="PANTHER" id="PTHR45855:SF6">
    <property type="entry name" value="TRANSCRIPTION FACTOR ALC"/>
    <property type="match status" value="1"/>
</dbReference>
<evidence type="ECO:0000256" key="1">
    <source>
        <dbReference type="ARBA" id="ARBA00004123"/>
    </source>
</evidence>
<keyword evidence="5" id="KW-0539">Nucleus</keyword>
<dbReference type="AlphaFoldDB" id="A0A0B2S659"/>
<dbReference type="Proteomes" id="UP000053555">
    <property type="component" value="Unassembled WGS sequence"/>
</dbReference>
<dbReference type="SMART" id="SM00353">
    <property type="entry name" value="HLH"/>
    <property type="match status" value="1"/>
</dbReference>
<dbReference type="CDD" id="cd11445">
    <property type="entry name" value="bHLH_AtPIF_like"/>
    <property type="match status" value="1"/>
</dbReference>
<name>A0A0B2S659_GLYSO</name>
<reference evidence="7" key="1">
    <citation type="submission" date="2014-07" db="EMBL/GenBank/DDBJ databases">
        <title>Identification of a novel salt tolerance gene in wild soybean by whole-genome sequencing.</title>
        <authorList>
            <person name="Lam H.-M."/>
            <person name="Qi X."/>
            <person name="Li M.-W."/>
            <person name="Liu X."/>
            <person name="Xie M."/>
            <person name="Ni M."/>
            <person name="Xu X."/>
        </authorList>
    </citation>
    <scope>NUCLEOTIDE SEQUENCE [LARGE SCALE GENOMIC DNA]</scope>
    <source>
        <tissue evidence="7">Root</tissue>
    </source>
</reference>
<keyword evidence="4" id="KW-0804">Transcription</keyword>
<dbReference type="InterPro" id="IPR011598">
    <property type="entry name" value="bHLH_dom"/>
</dbReference>
<evidence type="ECO:0000256" key="5">
    <source>
        <dbReference type="ARBA" id="ARBA00023242"/>
    </source>
</evidence>
<evidence type="ECO:0000259" key="6">
    <source>
        <dbReference type="PROSITE" id="PS50888"/>
    </source>
</evidence>
<organism evidence="7">
    <name type="scientific">Glycine soja</name>
    <name type="common">Wild soybean</name>
    <dbReference type="NCBI Taxonomy" id="3848"/>
    <lineage>
        <taxon>Eukaryota</taxon>
        <taxon>Viridiplantae</taxon>
        <taxon>Streptophyta</taxon>
        <taxon>Embryophyta</taxon>
        <taxon>Tracheophyta</taxon>
        <taxon>Spermatophyta</taxon>
        <taxon>Magnoliopsida</taxon>
        <taxon>eudicotyledons</taxon>
        <taxon>Gunneridae</taxon>
        <taxon>Pentapetalae</taxon>
        <taxon>rosids</taxon>
        <taxon>fabids</taxon>
        <taxon>Fabales</taxon>
        <taxon>Fabaceae</taxon>
        <taxon>Papilionoideae</taxon>
        <taxon>50 kb inversion clade</taxon>
        <taxon>NPAAA clade</taxon>
        <taxon>indigoferoid/millettioid clade</taxon>
        <taxon>Phaseoleae</taxon>
        <taxon>Glycine</taxon>
        <taxon>Glycine subgen. Soja</taxon>
    </lineage>
</organism>
<dbReference type="EMBL" id="KN646177">
    <property type="protein sequence ID" value="KHN39737.1"/>
    <property type="molecule type" value="Genomic_DNA"/>
</dbReference>
<evidence type="ECO:0000256" key="3">
    <source>
        <dbReference type="ARBA" id="ARBA00023125"/>
    </source>
</evidence>
<dbReference type="GO" id="GO:0003677">
    <property type="term" value="F:DNA binding"/>
    <property type="evidence" value="ECO:0007669"/>
    <property type="project" value="UniProtKB-KW"/>
</dbReference>
<dbReference type="InterPro" id="IPR047265">
    <property type="entry name" value="PIF1-like_bHLH"/>
</dbReference>
<dbReference type="SUPFAM" id="SSF47459">
    <property type="entry name" value="HLH, helix-loop-helix DNA-binding domain"/>
    <property type="match status" value="1"/>
</dbReference>
<gene>
    <name evidence="7" type="ORF">glysoja_046096</name>
</gene>